<dbReference type="SUPFAM" id="SSF56300">
    <property type="entry name" value="Metallo-dependent phosphatases"/>
    <property type="match status" value="1"/>
</dbReference>
<dbReference type="InterPro" id="IPR029052">
    <property type="entry name" value="Metallo-depent_PP-like"/>
</dbReference>
<dbReference type="EMBL" id="MLAK01000684">
    <property type="protein sequence ID" value="OHT07857.1"/>
    <property type="molecule type" value="Genomic_DNA"/>
</dbReference>
<dbReference type="CDD" id="cd00144">
    <property type="entry name" value="MPP_PPP_family"/>
    <property type="match status" value="1"/>
</dbReference>
<gene>
    <name evidence="2" type="ORF">TRFO_23805</name>
</gene>
<sequence>MINRDMDIFSNQYATEIIWKSFLPFIKATEGEIVKVGVVLPIPQFEDFVVAQLCTETLTNITRYPKSMIEINDSGYYVVGDIHGNIIDLLRIVSKIYQESEDNIPKIIFLGDYVDRGHFSLEVVLLIFALYNKYPNTVVMLRGNHEFGRS</sequence>
<dbReference type="VEuPathDB" id="TrichDB:TRFO_23805"/>
<reference evidence="2" key="1">
    <citation type="submission" date="2016-10" db="EMBL/GenBank/DDBJ databases">
        <authorList>
            <person name="Benchimol M."/>
            <person name="Almeida L.G."/>
            <person name="Vasconcelos A.T."/>
            <person name="Perreira-Neves A."/>
            <person name="Rosa I.A."/>
            <person name="Tasca T."/>
            <person name="Bogo M.R."/>
            <person name="de Souza W."/>
        </authorList>
    </citation>
    <scope>NUCLEOTIDE SEQUENCE [LARGE SCALE GENOMIC DNA]</scope>
    <source>
        <strain evidence="2">K</strain>
    </source>
</reference>
<dbReference type="PANTHER" id="PTHR45673">
    <property type="entry name" value="SERINE/THREONINE-PROTEIN PHOSPHATASE 2B CATALYTIC SUBUNIT 1-RELATED"/>
    <property type="match status" value="1"/>
</dbReference>
<accession>A0A1J4K8N3</accession>
<evidence type="ECO:0000313" key="3">
    <source>
        <dbReference type="Proteomes" id="UP000179807"/>
    </source>
</evidence>
<name>A0A1J4K8N3_9EUKA</name>
<comment type="caution">
    <text evidence="2">The sequence shown here is derived from an EMBL/GenBank/DDBJ whole genome shotgun (WGS) entry which is preliminary data.</text>
</comment>
<dbReference type="GO" id="GO:0097720">
    <property type="term" value="P:calcineurin-mediated signaling"/>
    <property type="evidence" value="ECO:0007669"/>
    <property type="project" value="InterPro"/>
</dbReference>
<dbReference type="Proteomes" id="UP000179807">
    <property type="component" value="Unassembled WGS sequence"/>
</dbReference>
<dbReference type="Gene3D" id="3.60.21.10">
    <property type="match status" value="1"/>
</dbReference>
<dbReference type="InterPro" id="IPR004843">
    <property type="entry name" value="Calcineurin-like_PHP"/>
</dbReference>
<organism evidence="2 3">
    <name type="scientific">Tritrichomonas foetus</name>
    <dbReference type="NCBI Taxonomy" id="1144522"/>
    <lineage>
        <taxon>Eukaryota</taxon>
        <taxon>Metamonada</taxon>
        <taxon>Parabasalia</taxon>
        <taxon>Tritrichomonadida</taxon>
        <taxon>Tritrichomonadidae</taxon>
        <taxon>Tritrichomonas</taxon>
    </lineage>
</organism>
<evidence type="ECO:0000259" key="1">
    <source>
        <dbReference type="PROSITE" id="PS00125"/>
    </source>
</evidence>
<dbReference type="InterPro" id="IPR006186">
    <property type="entry name" value="Ser/Thr-sp_prot-phosphatase"/>
</dbReference>
<dbReference type="GO" id="GO:0033192">
    <property type="term" value="F:calmodulin-dependent protein phosphatase activity"/>
    <property type="evidence" value="ECO:0007669"/>
    <property type="project" value="InterPro"/>
</dbReference>
<dbReference type="GeneID" id="94838084"/>
<dbReference type="AlphaFoldDB" id="A0A1J4K8N3"/>
<dbReference type="RefSeq" id="XP_068360993.1">
    <property type="nucleotide sequence ID" value="XM_068503380.1"/>
</dbReference>
<evidence type="ECO:0000313" key="2">
    <source>
        <dbReference type="EMBL" id="OHT07857.1"/>
    </source>
</evidence>
<keyword evidence="3" id="KW-1185">Reference proteome</keyword>
<dbReference type="PROSITE" id="PS00125">
    <property type="entry name" value="SER_THR_PHOSPHATASE"/>
    <property type="match status" value="1"/>
</dbReference>
<dbReference type="Pfam" id="PF00149">
    <property type="entry name" value="Metallophos"/>
    <property type="match status" value="1"/>
</dbReference>
<dbReference type="OrthoDB" id="10267127at2759"/>
<feature type="domain" description="Serine/threonine specific protein phosphatases" evidence="1">
    <location>
        <begin position="141"/>
        <end position="146"/>
    </location>
</feature>
<dbReference type="InterPro" id="IPR043360">
    <property type="entry name" value="PP2B"/>
</dbReference>
<proteinExistence type="predicted"/>
<protein>
    <recommendedName>
        <fullName evidence="1">Serine/threonine specific protein phosphatases domain-containing protein</fullName>
    </recommendedName>
</protein>
<dbReference type="PRINTS" id="PR00114">
    <property type="entry name" value="STPHPHTASE"/>
</dbReference>